<dbReference type="EMBL" id="JACHDN010000001">
    <property type="protein sequence ID" value="MBB5472019.1"/>
    <property type="molecule type" value="Genomic_DNA"/>
</dbReference>
<evidence type="ECO:0000313" key="4">
    <source>
        <dbReference type="Proteomes" id="UP000564629"/>
    </source>
</evidence>
<dbReference type="Proteomes" id="UP000321723">
    <property type="component" value="Unassembled WGS sequence"/>
</dbReference>
<evidence type="ECO:0000313" key="2">
    <source>
        <dbReference type="EMBL" id="MBB5472019.1"/>
    </source>
</evidence>
<proteinExistence type="predicted"/>
<dbReference type="Pfam" id="PF20555">
    <property type="entry name" value="DUF6767"/>
    <property type="match status" value="1"/>
</dbReference>
<keyword evidence="3" id="KW-1185">Reference proteome</keyword>
<dbReference type="EMBL" id="BJVQ01000034">
    <property type="protein sequence ID" value="GEL47285.1"/>
    <property type="molecule type" value="Genomic_DNA"/>
</dbReference>
<gene>
    <name evidence="1" type="ORF">CHO01_24010</name>
    <name evidence="2" type="ORF">HNR08_000755</name>
</gene>
<reference evidence="1 3" key="1">
    <citation type="submission" date="2019-07" db="EMBL/GenBank/DDBJ databases">
        <title>Whole genome shotgun sequence of Cellulomonas hominis NBRC 16055.</title>
        <authorList>
            <person name="Hosoyama A."/>
            <person name="Uohara A."/>
            <person name="Ohji S."/>
            <person name="Ichikawa N."/>
        </authorList>
    </citation>
    <scope>NUCLEOTIDE SEQUENCE [LARGE SCALE GENOMIC DNA]</scope>
    <source>
        <strain evidence="1 3">NBRC 16055</strain>
    </source>
</reference>
<reference evidence="2 4" key="2">
    <citation type="submission" date="2020-08" db="EMBL/GenBank/DDBJ databases">
        <title>Sequencing the genomes of 1000 actinobacteria strains.</title>
        <authorList>
            <person name="Klenk H.-P."/>
        </authorList>
    </citation>
    <scope>NUCLEOTIDE SEQUENCE [LARGE SCALE GENOMIC DNA]</scope>
    <source>
        <strain evidence="2 4">DSM 9581</strain>
    </source>
</reference>
<dbReference type="AlphaFoldDB" id="A0A511FDE9"/>
<comment type="caution">
    <text evidence="1">The sequence shown here is derived from an EMBL/GenBank/DDBJ whole genome shotgun (WGS) entry which is preliminary data.</text>
</comment>
<protein>
    <submittedName>
        <fullName evidence="1">Uncharacterized protein</fullName>
    </submittedName>
</protein>
<sequence length="57" mass="6347">MGHPVPKCPIRPGDACTLCFPGADGPQNCGLVWLVMDDDEQREELHEMTVARRRAAR</sequence>
<name>A0A511FDE9_9CELL</name>
<evidence type="ECO:0000313" key="1">
    <source>
        <dbReference type="EMBL" id="GEL47285.1"/>
    </source>
</evidence>
<accession>A0A511FDE9</accession>
<dbReference type="InterPro" id="IPR046658">
    <property type="entry name" value="DUF6767"/>
</dbReference>
<organism evidence="1 3">
    <name type="scientific">Cellulomonas hominis</name>
    <dbReference type="NCBI Taxonomy" id="156981"/>
    <lineage>
        <taxon>Bacteria</taxon>
        <taxon>Bacillati</taxon>
        <taxon>Actinomycetota</taxon>
        <taxon>Actinomycetes</taxon>
        <taxon>Micrococcales</taxon>
        <taxon>Cellulomonadaceae</taxon>
        <taxon>Cellulomonas</taxon>
    </lineage>
</organism>
<dbReference type="RefSeq" id="WP_183834791.1">
    <property type="nucleotide sequence ID" value="NZ_BJVQ01000034.1"/>
</dbReference>
<evidence type="ECO:0000313" key="3">
    <source>
        <dbReference type="Proteomes" id="UP000321723"/>
    </source>
</evidence>
<dbReference type="Proteomes" id="UP000564629">
    <property type="component" value="Unassembled WGS sequence"/>
</dbReference>